<evidence type="ECO:0000313" key="4">
    <source>
        <dbReference type="Proteomes" id="UP000029714"/>
    </source>
</evidence>
<protein>
    <submittedName>
        <fullName evidence="3">ATP-dependent nuclease</fullName>
    </submittedName>
</protein>
<dbReference type="RefSeq" id="WP_034572245.1">
    <property type="nucleotide sequence ID" value="NZ_JRMP02000002.1"/>
</dbReference>
<feature type="coiled-coil region" evidence="1">
    <location>
        <begin position="108"/>
        <end position="135"/>
    </location>
</feature>
<proteinExistence type="predicted"/>
<dbReference type="SUPFAM" id="SSF48452">
    <property type="entry name" value="TPR-like"/>
    <property type="match status" value="2"/>
</dbReference>
<gene>
    <name evidence="2" type="ORF">DCO61_06980</name>
    <name evidence="3" type="ORF">LS64_001660</name>
</gene>
<evidence type="ECO:0000313" key="2">
    <source>
        <dbReference type="EMBL" id="MWV69746.1"/>
    </source>
</evidence>
<sequence length="461" mass="52765">MKNLLIIVIFLSLLDSIKALDSITIADSKTIKNATKTNKNIKNIESKSKSNDTLSDDLLMLNAADLSLKGEYESAIEIYENLYKKTKEPHFLKQIAIAYAQSNNLESALNYAKKYQDLSKEKDDVETNLIVAESLIRKGEFEAASKILERVNKAGATLQTRYILANLYLQLNKFDLALIELIAIYDDDNIYATPLKMEVLNQIITIYFVQNREADAFKYINDFVANEPSLEIEKFIPLYVKYNRLSDLKTALRTRFEASPNIENLRILVATLLELKESNLAVQILKTSDLGEDSTILLMHVFANMNDFKEAKILADKLYKDTQDVEYLGLSAVYNFELMQDKSKENLSHTIDTLKYVITQKTQKLKAENKNLSEAEAFYYNFLGYLLIDYDIDAKAGLDYVSKALAVSPHSIEYLDSLAWGFYKIKDCQKAKETIELIPQQQIERTEEILKHYEKINTCKG</sequence>
<dbReference type="Proteomes" id="UP000477070">
    <property type="component" value="Unassembled WGS sequence"/>
</dbReference>
<reference evidence="2 5" key="4">
    <citation type="submission" date="2019-12" db="EMBL/GenBank/DDBJ databases">
        <title>Multi-Generational Helicobacter saguini Isolates.</title>
        <authorList>
            <person name="Mannion A."/>
            <person name="Shen Z."/>
            <person name="Fox J.G."/>
        </authorList>
    </citation>
    <scope>NUCLEOTIDE SEQUENCE [LARGE SCALE GENOMIC DNA]</scope>
    <source>
        <strain evidence="2">16-048</strain>
        <strain evidence="5">16-048 (F4)</strain>
    </source>
</reference>
<dbReference type="AlphaFoldDB" id="A0A347VN23"/>
<reference evidence="3 4" key="2">
    <citation type="journal article" date="2016" name="Infect. Immun.">
        <title>Helicobacter saguini, a Novel Helicobacter Isolated from Cotton-Top Tamarins with Ulcerative Colitis, Has Proinflammatory Properties and Induces Typhlocolitis and Dysplasia in Gnotobiotic IL-10-/- Mice.</title>
        <authorList>
            <person name="Shen Z."/>
            <person name="Mannion A."/>
            <person name="Whary M.T."/>
            <person name="Muthupalani S."/>
            <person name="Sheh A."/>
            <person name="Feng Y."/>
            <person name="Gong G."/>
            <person name="Vandamme P."/>
            <person name="Holcombe H.R."/>
            <person name="Paster B.J."/>
            <person name="Fox J.G."/>
        </authorList>
    </citation>
    <scope>NUCLEOTIDE SEQUENCE [LARGE SCALE GENOMIC DNA]</scope>
    <source>
        <strain evidence="3 4">MIT 97-6194</strain>
    </source>
</reference>
<dbReference type="OrthoDB" id="9766710at2"/>
<dbReference type="Proteomes" id="UP000029714">
    <property type="component" value="Unassembled WGS sequence"/>
</dbReference>
<comment type="caution">
    <text evidence="3">The sequence shown here is derived from an EMBL/GenBank/DDBJ whole genome shotgun (WGS) entry which is preliminary data.</text>
</comment>
<keyword evidence="4" id="KW-1185">Reference proteome</keyword>
<accession>A0A347VN23</accession>
<dbReference type="Pfam" id="PF12895">
    <property type="entry name" value="ANAPC3"/>
    <property type="match status" value="1"/>
</dbReference>
<evidence type="ECO:0000256" key="1">
    <source>
        <dbReference type="SAM" id="Coils"/>
    </source>
</evidence>
<dbReference type="STRING" id="1548018.LS64_08555"/>
<dbReference type="EMBL" id="QBIU01000001">
    <property type="protein sequence ID" value="MWV69746.1"/>
    <property type="molecule type" value="Genomic_DNA"/>
</dbReference>
<evidence type="ECO:0000313" key="3">
    <source>
        <dbReference type="EMBL" id="TLD95587.1"/>
    </source>
</evidence>
<organism evidence="3 4">
    <name type="scientific">Helicobacter saguini</name>
    <dbReference type="NCBI Taxonomy" id="1548018"/>
    <lineage>
        <taxon>Bacteria</taxon>
        <taxon>Pseudomonadati</taxon>
        <taxon>Campylobacterota</taxon>
        <taxon>Epsilonproteobacteria</taxon>
        <taxon>Campylobacterales</taxon>
        <taxon>Helicobacteraceae</taxon>
        <taxon>Helicobacter</taxon>
    </lineage>
</organism>
<name>A0A347VN23_9HELI</name>
<dbReference type="EMBL" id="JRMP02000002">
    <property type="protein sequence ID" value="TLD95587.1"/>
    <property type="molecule type" value="Genomic_DNA"/>
</dbReference>
<dbReference type="Gene3D" id="1.25.40.10">
    <property type="entry name" value="Tetratricopeptide repeat domain"/>
    <property type="match status" value="1"/>
</dbReference>
<keyword evidence="1" id="KW-0175">Coiled coil</keyword>
<reference evidence="3 4" key="1">
    <citation type="journal article" date="2014" name="Genome Announc.">
        <title>Draft genome sequences of eight enterohepatic helicobacter species isolated from both laboratory and wild rodents.</title>
        <authorList>
            <person name="Sheh A."/>
            <person name="Shen Z."/>
            <person name="Fox J.G."/>
        </authorList>
    </citation>
    <scope>NUCLEOTIDE SEQUENCE [LARGE SCALE GENOMIC DNA]</scope>
    <source>
        <strain evidence="3 4">MIT 97-6194</strain>
    </source>
</reference>
<dbReference type="InterPro" id="IPR011990">
    <property type="entry name" value="TPR-like_helical_dom_sf"/>
</dbReference>
<reference evidence="3" key="3">
    <citation type="submission" date="2018-04" db="EMBL/GenBank/DDBJ databases">
        <authorList>
            <person name="Sheh A."/>
            <person name="Shen Z."/>
            <person name="Mannion A.J."/>
            <person name="Fox J.G."/>
        </authorList>
    </citation>
    <scope>NUCLEOTIDE SEQUENCE</scope>
    <source>
        <strain evidence="3">MIT 97-6194</strain>
    </source>
</reference>
<evidence type="ECO:0000313" key="5">
    <source>
        <dbReference type="Proteomes" id="UP000477070"/>
    </source>
</evidence>